<protein>
    <submittedName>
        <fullName evidence="4">Glutamine--scyllo-inositol aminotransferase</fullName>
    </submittedName>
</protein>
<accession>A0A7X5TJ08</accession>
<dbReference type="InterPro" id="IPR015421">
    <property type="entry name" value="PyrdxlP-dep_Trfase_major"/>
</dbReference>
<evidence type="ECO:0000313" key="5">
    <source>
        <dbReference type="Proteomes" id="UP000591844"/>
    </source>
</evidence>
<keyword evidence="5" id="KW-1185">Reference proteome</keyword>
<dbReference type="InterPro" id="IPR015424">
    <property type="entry name" value="PyrdxlP-dep_Trfase"/>
</dbReference>
<keyword evidence="1 3" id="KW-0663">Pyridoxal phosphate</keyword>
<evidence type="ECO:0000256" key="2">
    <source>
        <dbReference type="ARBA" id="ARBA00037999"/>
    </source>
</evidence>
<evidence type="ECO:0000256" key="3">
    <source>
        <dbReference type="RuleBase" id="RU004508"/>
    </source>
</evidence>
<reference evidence="4 5" key="1">
    <citation type="submission" date="2018-02" db="EMBL/GenBank/DDBJ databases">
        <authorList>
            <person name="Machado R.A."/>
        </authorList>
    </citation>
    <scope>NUCLEOTIDE SEQUENCE [LARGE SCALE GENOMIC DNA]</scope>
    <source>
        <strain evidence="4 5">DSM 19724</strain>
    </source>
</reference>
<organism evidence="4 5">
    <name type="scientific">Photorhabdus cinerea</name>
    <dbReference type="NCBI Taxonomy" id="471575"/>
    <lineage>
        <taxon>Bacteria</taxon>
        <taxon>Pseudomonadati</taxon>
        <taxon>Pseudomonadota</taxon>
        <taxon>Gammaproteobacteria</taxon>
        <taxon>Enterobacterales</taxon>
        <taxon>Morganellaceae</taxon>
        <taxon>Photorhabdus</taxon>
    </lineage>
</organism>
<gene>
    <name evidence="4" type="ORF">C5469_21070</name>
</gene>
<dbReference type="Pfam" id="PF01041">
    <property type="entry name" value="DegT_DnrJ_EryC1"/>
    <property type="match status" value="1"/>
</dbReference>
<name>A0A7X5TJ08_9GAMM</name>
<sequence length="425" mass="45542">MSTSELAIIGGNPVRTSPWTAWPSATKQTMANLEDAMLSGRWAISGAYTGATGYEKRFCQAFADYQGSSYAIATTNGSAAIKIAMQEVGVGPGTEVIVPGLTWVACASTVVELGAVPVLADIDPSSLSISVQAAEAALSDKTIAILLVHAYCSAADIDGFIDLANRTGIALIEDCSQAHGAEWRGEKLGSFGQLGVFSLQQTKVLTCGEGGIVTCNSLDAYNRLQQYRGNGRIYSSSPAAGQLELVEMGEVYGANHCLSEIHSAIALAQLELLDEQNAVRETNASYLANALEKIPGVNTITPPAGLTRRTYYDYVIQLSADIVGPFSIHRVVEAMAAELGTFVETLDAPMNSNLLYNPLLSKIANTKELISQLDPKRFELPFSHKAYNSSFAFLHHLLLGTTKDMDDIIAAVLKILRNLEKLREK</sequence>
<dbReference type="SUPFAM" id="SSF53383">
    <property type="entry name" value="PLP-dependent transferases"/>
    <property type="match status" value="1"/>
</dbReference>
<dbReference type="InterPro" id="IPR015422">
    <property type="entry name" value="PyrdxlP-dep_Trfase_small"/>
</dbReference>
<dbReference type="InterPro" id="IPR000653">
    <property type="entry name" value="DegT/StrS_aminotransferase"/>
</dbReference>
<keyword evidence="4" id="KW-0808">Transferase</keyword>
<dbReference type="Gene3D" id="3.90.1150.10">
    <property type="entry name" value="Aspartate Aminotransferase, domain 1"/>
    <property type="match status" value="1"/>
</dbReference>
<dbReference type="GO" id="GO:0000271">
    <property type="term" value="P:polysaccharide biosynthetic process"/>
    <property type="evidence" value="ECO:0007669"/>
    <property type="project" value="TreeGrafter"/>
</dbReference>
<evidence type="ECO:0000256" key="1">
    <source>
        <dbReference type="ARBA" id="ARBA00022898"/>
    </source>
</evidence>
<dbReference type="AlphaFoldDB" id="A0A7X5TJ08"/>
<keyword evidence="4" id="KW-0032">Aminotransferase</keyword>
<proteinExistence type="inferred from homology"/>
<dbReference type="CDD" id="cd00616">
    <property type="entry name" value="AHBA_syn"/>
    <property type="match status" value="1"/>
</dbReference>
<evidence type="ECO:0000313" key="4">
    <source>
        <dbReference type="EMBL" id="NHB94490.1"/>
    </source>
</evidence>
<dbReference type="Gene3D" id="3.40.640.10">
    <property type="entry name" value="Type I PLP-dependent aspartate aminotransferase-like (Major domain)"/>
    <property type="match status" value="1"/>
</dbReference>
<dbReference type="RefSeq" id="WP_166310439.1">
    <property type="nucleotide sequence ID" value="NZ_CAWPIB010000040.1"/>
</dbReference>
<dbReference type="PANTHER" id="PTHR30244">
    <property type="entry name" value="TRANSAMINASE"/>
    <property type="match status" value="1"/>
</dbReference>
<comment type="caution">
    <text evidence="4">The sequence shown here is derived from an EMBL/GenBank/DDBJ whole genome shotgun (WGS) entry which is preliminary data.</text>
</comment>
<dbReference type="PANTHER" id="PTHR30244:SF34">
    <property type="entry name" value="DTDP-4-AMINO-4,6-DIDEOXYGALACTOSE TRANSAMINASE"/>
    <property type="match status" value="1"/>
</dbReference>
<dbReference type="GO" id="GO:0008483">
    <property type="term" value="F:transaminase activity"/>
    <property type="evidence" value="ECO:0007669"/>
    <property type="project" value="UniProtKB-KW"/>
</dbReference>
<comment type="similarity">
    <text evidence="2 3">Belongs to the DegT/DnrJ/EryC1 family.</text>
</comment>
<dbReference type="GO" id="GO:0030170">
    <property type="term" value="F:pyridoxal phosphate binding"/>
    <property type="evidence" value="ECO:0007669"/>
    <property type="project" value="TreeGrafter"/>
</dbReference>
<dbReference type="Proteomes" id="UP000591844">
    <property type="component" value="Unassembled WGS sequence"/>
</dbReference>
<dbReference type="EMBL" id="PUJW01000040">
    <property type="protein sequence ID" value="NHB94490.1"/>
    <property type="molecule type" value="Genomic_DNA"/>
</dbReference>